<feature type="compositionally biased region" description="Low complexity" evidence="1">
    <location>
        <begin position="124"/>
        <end position="135"/>
    </location>
</feature>
<gene>
    <name evidence="2" type="ORF">PAMC26577_08960</name>
</gene>
<name>A0A242N128_CABSO</name>
<dbReference type="AlphaFoldDB" id="A0A242N128"/>
<dbReference type="EMBL" id="NBTZ01000033">
    <property type="protein sequence ID" value="OTP77084.1"/>
    <property type="molecule type" value="Genomic_DNA"/>
</dbReference>
<evidence type="ECO:0000313" key="3">
    <source>
        <dbReference type="Proteomes" id="UP000195221"/>
    </source>
</evidence>
<sequence>MARRAASGNGLFAVAEATLISLYDGGVLSPAVLERVIAGFANSAIDWHSAPERKSVDGRSLHEVVAITMMPGRAIRNPSKEFFAVVEHVGGRSVPARDAKEEPEESPETEPEDEPDDELMSQLAGAGRKGSAGAKKAAKTARKSAPSPGFNPLFHATPPGRARKS</sequence>
<feature type="region of interest" description="Disordered" evidence="1">
    <location>
        <begin position="92"/>
        <end position="165"/>
    </location>
</feature>
<evidence type="ECO:0000256" key="1">
    <source>
        <dbReference type="SAM" id="MobiDB-lite"/>
    </source>
</evidence>
<evidence type="ECO:0000313" key="2">
    <source>
        <dbReference type="EMBL" id="OTP77084.1"/>
    </source>
</evidence>
<dbReference type="RefSeq" id="WP_062172505.1">
    <property type="nucleotide sequence ID" value="NZ_MSRG01000063.1"/>
</dbReference>
<feature type="compositionally biased region" description="Acidic residues" evidence="1">
    <location>
        <begin position="101"/>
        <end position="119"/>
    </location>
</feature>
<comment type="caution">
    <text evidence="2">The sequence shown here is derived from an EMBL/GenBank/DDBJ whole genome shotgun (WGS) entry which is preliminary data.</text>
</comment>
<proteinExistence type="predicted"/>
<dbReference type="Proteomes" id="UP000195221">
    <property type="component" value="Unassembled WGS sequence"/>
</dbReference>
<protein>
    <submittedName>
        <fullName evidence="2">Uncharacterized protein</fullName>
    </submittedName>
</protein>
<reference evidence="2 3" key="1">
    <citation type="submission" date="2017-03" db="EMBL/GenBank/DDBJ databases">
        <title>Genome analysis of strain PAMC 26577.</title>
        <authorList>
            <person name="Oh H.-M."/>
            <person name="Yang J.-A."/>
        </authorList>
    </citation>
    <scope>NUCLEOTIDE SEQUENCE [LARGE SCALE GENOMIC DNA]</scope>
    <source>
        <strain evidence="2 3">PAMC 26577</strain>
    </source>
</reference>
<organism evidence="2 3">
    <name type="scientific">Caballeronia sordidicola</name>
    <name type="common">Burkholderia sordidicola</name>
    <dbReference type="NCBI Taxonomy" id="196367"/>
    <lineage>
        <taxon>Bacteria</taxon>
        <taxon>Pseudomonadati</taxon>
        <taxon>Pseudomonadota</taxon>
        <taxon>Betaproteobacteria</taxon>
        <taxon>Burkholderiales</taxon>
        <taxon>Burkholderiaceae</taxon>
        <taxon>Caballeronia</taxon>
    </lineage>
</organism>
<accession>A0A242N128</accession>